<dbReference type="InterPro" id="IPR004666">
    <property type="entry name" value="Rp_bS6_RimK/Lys_biosynth_LsyX"/>
</dbReference>
<evidence type="ECO:0000313" key="6">
    <source>
        <dbReference type="EMBL" id="MDC3423898.1"/>
    </source>
</evidence>
<evidence type="ECO:0000256" key="2">
    <source>
        <dbReference type="ARBA" id="ARBA00022741"/>
    </source>
</evidence>
<evidence type="ECO:0000256" key="4">
    <source>
        <dbReference type="PROSITE-ProRule" id="PRU00409"/>
    </source>
</evidence>
<name>A0A9X3WS88_9BACI</name>
<keyword evidence="6" id="KW-0436">Ligase</keyword>
<dbReference type="EMBL" id="JAMQKB010000003">
    <property type="protein sequence ID" value="MDC3423898.1"/>
    <property type="molecule type" value="Genomic_DNA"/>
</dbReference>
<reference evidence="6" key="1">
    <citation type="submission" date="2022-06" db="EMBL/GenBank/DDBJ databases">
        <title>Aquibacillus sp. a new bacterium isolated from soil saline samples.</title>
        <authorList>
            <person name="Galisteo C."/>
            <person name="De La Haba R."/>
            <person name="Sanchez-Porro C."/>
            <person name="Ventosa A."/>
        </authorList>
    </citation>
    <scope>NUCLEOTIDE SEQUENCE</scope>
    <source>
        <strain evidence="6">3ASR75-11</strain>
    </source>
</reference>
<keyword evidence="3 4" id="KW-0067">ATP-binding</keyword>
<dbReference type="NCBIfam" id="TIGR00768">
    <property type="entry name" value="rimK_fam"/>
    <property type="match status" value="1"/>
</dbReference>
<dbReference type="PANTHER" id="PTHR21621:SF0">
    <property type="entry name" value="BETA-CITRYLGLUTAMATE SYNTHASE B-RELATED"/>
    <property type="match status" value="1"/>
</dbReference>
<dbReference type="Gene3D" id="3.40.50.20">
    <property type="match status" value="1"/>
</dbReference>
<dbReference type="PROSITE" id="PS50975">
    <property type="entry name" value="ATP_GRASP"/>
    <property type="match status" value="1"/>
</dbReference>
<dbReference type="Gene3D" id="3.30.470.20">
    <property type="entry name" value="ATP-grasp fold, B domain"/>
    <property type="match status" value="1"/>
</dbReference>
<proteinExistence type="predicted"/>
<dbReference type="GO" id="GO:0018169">
    <property type="term" value="F:ribosomal S6-glutamic acid ligase activity"/>
    <property type="evidence" value="ECO:0007669"/>
    <property type="project" value="TreeGrafter"/>
</dbReference>
<comment type="caution">
    <text evidence="6">The sequence shown here is derived from an EMBL/GenBank/DDBJ whole genome shotgun (WGS) entry which is preliminary data.</text>
</comment>
<dbReference type="AlphaFoldDB" id="A0A9X3WS88"/>
<sequence>MCLEGWIIYNGHLTGNKFRDFAEWIQNAGDRKGIKTKIIKNNHLFSILSDNSSRLLNTSEQSLPDFVVFGDKDIPLARQLEDMQIPVFNSAQAISTCDNKIETYRELSNNKLAIPKTIVAPKIFPGLTQIEQEPFQHVASELGFPLIIKEAYGSFGEQVYLITSFKEMLTKVMELKEVPYVFQQFVSTSFGKDVRINVVGDNVVAAMLRTSKEDFRANVSAGGQMEPYQPSQKEKEIAIAATRAVGADFAGVDLLFGENKEPIVCEVNSNAHIRNIYDCTGVNVADFIMNHIVNEVE</sequence>
<evidence type="ECO:0000256" key="1">
    <source>
        <dbReference type="ARBA" id="ARBA00022723"/>
    </source>
</evidence>
<dbReference type="Proteomes" id="UP001145050">
    <property type="component" value="Unassembled WGS sequence"/>
</dbReference>
<gene>
    <name evidence="6" type="ORF">NC797_05170</name>
</gene>
<evidence type="ECO:0000313" key="7">
    <source>
        <dbReference type="Proteomes" id="UP001145050"/>
    </source>
</evidence>
<dbReference type="GO" id="GO:0005737">
    <property type="term" value="C:cytoplasm"/>
    <property type="evidence" value="ECO:0007669"/>
    <property type="project" value="TreeGrafter"/>
</dbReference>
<dbReference type="GO" id="GO:0046872">
    <property type="term" value="F:metal ion binding"/>
    <property type="evidence" value="ECO:0007669"/>
    <property type="project" value="UniProtKB-KW"/>
</dbReference>
<protein>
    <submittedName>
        <fullName evidence="6">RimK family alpha-L-glutamate ligase</fullName>
    </submittedName>
</protein>
<keyword evidence="2 4" id="KW-0547">Nucleotide-binding</keyword>
<dbReference type="InterPro" id="IPR013651">
    <property type="entry name" value="ATP-grasp_RimK-type"/>
</dbReference>
<dbReference type="GO" id="GO:0009432">
    <property type="term" value="P:SOS response"/>
    <property type="evidence" value="ECO:0007669"/>
    <property type="project" value="TreeGrafter"/>
</dbReference>
<evidence type="ECO:0000256" key="3">
    <source>
        <dbReference type="ARBA" id="ARBA00022840"/>
    </source>
</evidence>
<feature type="domain" description="ATP-grasp" evidence="5">
    <location>
        <begin position="104"/>
        <end position="293"/>
    </location>
</feature>
<dbReference type="SUPFAM" id="SSF56059">
    <property type="entry name" value="Glutathione synthetase ATP-binding domain-like"/>
    <property type="match status" value="1"/>
</dbReference>
<evidence type="ECO:0000259" key="5">
    <source>
        <dbReference type="PROSITE" id="PS50975"/>
    </source>
</evidence>
<dbReference type="PANTHER" id="PTHR21621">
    <property type="entry name" value="RIBOSOMAL PROTEIN S6 MODIFICATION PROTEIN"/>
    <property type="match status" value="1"/>
</dbReference>
<keyword evidence="1" id="KW-0479">Metal-binding</keyword>
<dbReference type="GO" id="GO:0005524">
    <property type="term" value="F:ATP binding"/>
    <property type="evidence" value="ECO:0007669"/>
    <property type="project" value="UniProtKB-UniRule"/>
</dbReference>
<keyword evidence="7" id="KW-1185">Reference proteome</keyword>
<dbReference type="InterPro" id="IPR011761">
    <property type="entry name" value="ATP-grasp"/>
</dbReference>
<dbReference type="Pfam" id="PF08443">
    <property type="entry name" value="RimK"/>
    <property type="match status" value="1"/>
</dbReference>
<organism evidence="6 7">
    <name type="scientific">Terrihalobacillus insolitus</name>
    <dbReference type="NCBI Taxonomy" id="2950438"/>
    <lineage>
        <taxon>Bacteria</taxon>
        <taxon>Bacillati</taxon>
        <taxon>Bacillota</taxon>
        <taxon>Bacilli</taxon>
        <taxon>Bacillales</taxon>
        <taxon>Bacillaceae</taxon>
        <taxon>Terrihalobacillus</taxon>
    </lineage>
</organism>
<accession>A0A9X3WS88</accession>